<evidence type="ECO:0000256" key="6">
    <source>
        <dbReference type="ARBA" id="ARBA00023229"/>
    </source>
</evidence>
<keyword evidence="3 7" id="KW-0808">Transferase</keyword>
<dbReference type="STRING" id="521045.Kole_1441"/>
<dbReference type="Pfam" id="PF00348">
    <property type="entry name" value="polyprenyl_synt"/>
    <property type="match status" value="1"/>
</dbReference>
<dbReference type="SUPFAM" id="SSF48576">
    <property type="entry name" value="Terpenoid synthases"/>
    <property type="match status" value="1"/>
</dbReference>
<dbReference type="CDD" id="cd00685">
    <property type="entry name" value="Trans_IPPS_HT"/>
    <property type="match status" value="1"/>
</dbReference>
<dbReference type="GO" id="GO:0008299">
    <property type="term" value="P:isoprenoid biosynthetic process"/>
    <property type="evidence" value="ECO:0007669"/>
    <property type="project" value="UniProtKB-KW"/>
</dbReference>
<dbReference type="GO" id="GO:0004659">
    <property type="term" value="F:prenyltransferase activity"/>
    <property type="evidence" value="ECO:0007669"/>
    <property type="project" value="InterPro"/>
</dbReference>
<dbReference type="InterPro" id="IPR000092">
    <property type="entry name" value="Polyprenyl_synt"/>
</dbReference>
<name>C5CE31_KOSOT</name>
<dbReference type="KEGG" id="kol:Kole_1441"/>
<evidence type="ECO:0000256" key="1">
    <source>
        <dbReference type="ARBA" id="ARBA00001946"/>
    </source>
</evidence>
<dbReference type="EMBL" id="CP001634">
    <property type="protein sequence ID" value="ACR80133.1"/>
    <property type="molecule type" value="Genomic_DNA"/>
</dbReference>
<dbReference type="GO" id="GO:0046872">
    <property type="term" value="F:metal ion binding"/>
    <property type="evidence" value="ECO:0007669"/>
    <property type="project" value="UniProtKB-KW"/>
</dbReference>
<dbReference type="eggNOG" id="COG0142">
    <property type="taxonomic scope" value="Bacteria"/>
</dbReference>
<dbReference type="Proteomes" id="UP000002382">
    <property type="component" value="Chromosome"/>
</dbReference>
<sequence>MKTKTLKINDFRKEFDKFLRDHLERLMVCSSFSSIINYTPLTGGKRLRPYLIALFSQAIGLPSELYMKLGVAVELFHSGSLIHDDLPAIDNDDFRRGKPSLHKAFDEASAILAGDFLMLYPVKVLQELTINEHLKFLLINEWIRTALSIIEGEYLDVTYEPSSNTKDVNRIHRLKTAELFGFCFSSPFICADRMEEAKKMKETGLRFGHIFQVLDDIKDKLQPIEILGKTPGKDEKLNRPSILRFMSPEEALNTSEKDFKTLLENIEYPEVCEGLKKLWKLIVKA</sequence>
<keyword evidence="6" id="KW-0414">Isoprene biosynthesis</keyword>
<keyword evidence="5" id="KW-0460">Magnesium</keyword>
<dbReference type="InterPro" id="IPR008949">
    <property type="entry name" value="Isoprenoid_synthase_dom_sf"/>
</dbReference>
<evidence type="ECO:0000256" key="2">
    <source>
        <dbReference type="ARBA" id="ARBA00006706"/>
    </source>
</evidence>
<keyword evidence="9" id="KW-1185">Reference proteome</keyword>
<proteinExistence type="inferred from homology"/>
<evidence type="ECO:0000256" key="4">
    <source>
        <dbReference type="ARBA" id="ARBA00022723"/>
    </source>
</evidence>
<evidence type="ECO:0000256" key="5">
    <source>
        <dbReference type="ARBA" id="ARBA00022842"/>
    </source>
</evidence>
<dbReference type="PANTHER" id="PTHR43281:SF1">
    <property type="entry name" value="FARNESYL DIPHOSPHATE SYNTHASE"/>
    <property type="match status" value="1"/>
</dbReference>
<dbReference type="HOGENOM" id="CLU_014015_0_1_0"/>
<dbReference type="RefSeq" id="WP_015868780.1">
    <property type="nucleotide sequence ID" value="NC_012785.1"/>
</dbReference>
<evidence type="ECO:0000313" key="9">
    <source>
        <dbReference type="Proteomes" id="UP000002382"/>
    </source>
</evidence>
<evidence type="ECO:0000313" key="8">
    <source>
        <dbReference type="EMBL" id="ACR80133.1"/>
    </source>
</evidence>
<accession>C5CE31</accession>
<dbReference type="PROSITE" id="PS00444">
    <property type="entry name" value="POLYPRENYL_SYNTHASE_2"/>
    <property type="match status" value="1"/>
</dbReference>
<dbReference type="InterPro" id="IPR033749">
    <property type="entry name" value="Polyprenyl_synt_CS"/>
</dbReference>
<dbReference type="PROSITE" id="PS00723">
    <property type="entry name" value="POLYPRENYL_SYNTHASE_1"/>
    <property type="match status" value="1"/>
</dbReference>
<protein>
    <submittedName>
        <fullName evidence="8">Polyprenyl synthetase</fullName>
    </submittedName>
</protein>
<organism evidence="8 9">
    <name type="scientific">Kosmotoga olearia (strain ATCC BAA-1733 / DSM 21960 / TBF 19.5.1)</name>
    <dbReference type="NCBI Taxonomy" id="521045"/>
    <lineage>
        <taxon>Bacteria</taxon>
        <taxon>Thermotogati</taxon>
        <taxon>Thermotogota</taxon>
        <taxon>Thermotogae</taxon>
        <taxon>Kosmotogales</taxon>
        <taxon>Kosmotogaceae</taxon>
        <taxon>Kosmotoga</taxon>
    </lineage>
</organism>
<comment type="similarity">
    <text evidence="2 7">Belongs to the FPP/GGPP synthase family.</text>
</comment>
<dbReference type="PANTHER" id="PTHR43281">
    <property type="entry name" value="FARNESYL DIPHOSPHATE SYNTHASE"/>
    <property type="match status" value="1"/>
</dbReference>
<dbReference type="Gene3D" id="1.10.600.10">
    <property type="entry name" value="Farnesyl Diphosphate Synthase"/>
    <property type="match status" value="1"/>
</dbReference>
<comment type="cofactor">
    <cofactor evidence="1">
        <name>Mg(2+)</name>
        <dbReference type="ChEBI" id="CHEBI:18420"/>
    </cofactor>
</comment>
<dbReference type="OrthoDB" id="9805316at2"/>
<reference evidence="8 9" key="1">
    <citation type="submission" date="2009-06" db="EMBL/GenBank/DDBJ databases">
        <title>Complete sequence of Thermotogales bacterium TBF 19.5.1.</title>
        <authorList>
            <consortium name="US DOE Joint Genome Institute"/>
            <person name="Lucas S."/>
            <person name="Copeland A."/>
            <person name="Lapidus A."/>
            <person name="Glavina del Rio T."/>
            <person name="Tice H."/>
            <person name="Bruce D."/>
            <person name="Goodwin L."/>
            <person name="Pitluck S."/>
            <person name="Chertkov O."/>
            <person name="Brettin T."/>
            <person name="Detter J.C."/>
            <person name="Han C."/>
            <person name="Schmutz J."/>
            <person name="Larimer F."/>
            <person name="Land M."/>
            <person name="Hauser L."/>
            <person name="Kyrpides N."/>
            <person name="Ovchinnikova G."/>
            <person name="Noll K."/>
        </authorList>
    </citation>
    <scope>NUCLEOTIDE SEQUENCE [LARGE SCALE GENOMIC DNA]</scope>
    <source>
        <strain evidence="9">ATCC BAA-1733 / DSM 21960 / TBF 19.5.1</strain>
    </source>
</reference>
<dbReference type="SFLD" id="SFLDS00005">
    <property type="entry name" value="Isoprenoid_Synthase_Type_I"/>
    <property type="match status" value="1"/>
</dbReference>
<keyword evidence="4" id="KW-0479">Metal-binding</keyword>
<reference evidence="8 9" key="2">
    <citation type="journal article" date="2011" name="J. Bacteriol.">
        <title>Genome Sequence of Kosmotoga olearia Strain TBF 19.5.1, a Thermophilic Bacterium with a Wide Growth Temperature Range, Isolated from the Troll B Oil Platform in the North Sea.</title>
        <authorList>
            <person name="Swithers K.S."/>
            <person name="Dipippo J.L."/>
            <person name="Bruce D.C."/>
            <person name="Detter C."/>
            <person name="Tapia R."/>
            <person name="Han S."/>
            <person name="Goodwin L.A."/>
            <person name="Han J."/>
            <person name="Woyke T."/>
            <person name="Pitluck S."/>
            <person name="Pennacchio L."/>
            <person name="Nolan M."/>
            <person name="Mikhailova N."/>
            <person name="Land M.L."/>
            <person name="Nesbo C.L."/>
            <person name="Gogarten J.P."/>
            <person name="Noll K.M."/>
        </authorList>
    </citation>
    <scope>NUCLEOTIDE SEQUENCE [LARGE SCALE GENOMIC DNA]</scope>
    <source>
        <strain evidence="9">ATCC BAA-1733 / DSM 21960 / TBF 19.5.1</strain>
    </source>
</reference>
<gene>
    <name evidence="8" type="ordered locus">Kole_1441</name>
</gene>
<evidence type="ECO:0000256" key="3">
    <source>
        <dbReference type="ARBA" id="ARBA00022679"/>
    </source>
</evidence>
<dbReference type="SFLD" id="SFLDG01017">
    <property type="entry name" value="Polyprenyl_Transferase_Like"/>
    <property type="match status" value="1"/>
</dbReference>
<evidence type="ECO:0000256" key="7">
    <source>
        <dbReference type="RuleBase" id="RU004466"/>
    </source>
</evidence>
<dbReference type="AlphaFoldDB" id="C5CE31"/>